<dbReference type="Proteomes" id="UP001221898">
    <property type="component" value="Unassembled WGS sequence"/>
</dbReference>
<gene>
    <name evidence="2" type="ORF">AAFF_G00366630</name>
</gene>
<feature type="compositionally biased region" description="Polar residues" evidence="1">
    <location>
        <begin position="16"/>
        <end position="29"/>
    </location>
</feature>
<evidence type="ECO:0000313" key="2">
    <source>
        <dbReference type="EMBL" id="KAJ8402580.1"/>
    </source>
</evidence>
<protein>
    <submittedName>
        <fullName evidence="2">Uncharacterized protein</fullName>
    </submittedName>
</protein>
<accession>A0AAD7SHU6</accession>
<comment type="caution">
    <text evidence="2">The sequence shown here is derived from an EMBL/GenBank/DDBJ whole genome shotgun (WGS) entry which is preliminary data.</text>
</comment>
<feature type="compositionally biased region" description="Polar residues" evidence="1">
    <location>
        <begin position="46"/>
        <end position="68"/>
    </location>
</feature>
<proteinExistence type="predicted"/>
<sequence>MGRVEISAPEAPAFEQTDSQAKSLPMTSPLSPPAPVLISPTPEVNRLSNQHRNQTGSQHSNQFPSSSWQRHRHNVNPAEKKPQRPPREGKVVLMAH</sequence>
<name>A0AAD7SHU6_9TELE</name>
<dbReference type="AlphaFoldDB" id="A0AAD7SHU6"/>
<feature type="region of interest" description="Disordered" evidence="1">
    <location>
        <begin position="1"/>
        <end position="96"/>
    </location>
</feature>
<organism evidence="2 3">
    <name type="scientific">Aldrovandia affinis</name>
    <dbReference type="NCBI Taxonomy" id="143900"/>
    <lineage>
        <taxon>Eukaryota</taxon>
        <taxon>Metazoa</taxon>
        <taxon>Chordata</taxon>
        <taxon>Craniata</taxon>
        <taxon>Vertebrata</taxon>
        <taxon>Euteleostomi</taxon>
        <taxon>Actinopterygii</taxon>
        <taxon>Neopterygii</taxon>
        <taxon>Teleostei</taxon>
        <taxon>Notacanthiformes</taxon>
        <taxon>Halosauridae</taxon>
        <taxon>Aldrovandia</taxon>
    </lineage>
</organism>
<keyword evidence="3" id="KW-1185">Reference proteome</keyword>
<evidence type="ECO:0000256" key="1">
    <source>
        <dbReference type="SAM" id="MobiDB-lite"/>
    </source>
</evidence>
<evidence type="ECO:0000313" key="3">
    <source>
        <dbReference type="Proteomes" id="UP001221898"/>
    </source>
</evidence>
<dbReference type="EMBL" id="JAINUG010000063">
    <property type="protein sequence ID" value="KAJ8402580.1"/>
    <property type="molecule type" value="Genomic_DNA"/>
</dbReference>
<reference evidence="2" key="1">
    <citation type="journal article" date="2023" name="Science">
        <title>Genome structures resolve the early diversification of teleost fishes.</title>
        <authorList>
            <person name="Parey E."/>
            <person name="Louis A."/>
            <person name="Montfort J."/>
            <person name="Bouchez O."/>
            <person name="Roques C."/>
            <person name="Iampietro C."/>
            <person name="Lluch J."/>
            <person name="Castinel A."/>
            <person name="Donnadieu C."/>
            <person name="Desvignes T."/>
            <person name="Floi Bucao C."/>
            <person name="Jouanno E."/>
            <person name="Wen M."/>
            <person name="Mejri S."/>
            <person name="Dirks R."/>
            <person name="Jansen H."/>
            <person name="Henkel C."/>
            <person name="Chen W.J."/>
            <person name="Zahm M."/>
            <person name="Cabau C."/>
            <person name="Klopp C."/>
            <person name="Thompson A.W."/>
            <person name="Robinson-Rechavi M."/>
            <person name="Braasch I."/>
            <person name="Lecointre G."/>
            <person name="Bobe J."/>
            <person name="Postlethwait J.H."/>
            <person name="Berthelot C."/>
            <person name="Roest Crollius H."/>
            <person name="Guiguen Y."/>
        </authorList>
    </citation>
    <scope>NUCLEOTIDE SEQUENCE</scope>
    <source>
        <strain evidence="2">NC1722</strain>
    </source>
</reference>
<feature type="compositionally biased region" description="Basic and acidic residues" evidence="1">
    <location>
        <begin position="78"/>
        <end position="90"/>
    </location>
</feature>